<gene>
    <name evidence="6" type="ORF">Ga0080574_TMP3276</name>
</gene>
<dbReference type="InterPro" id="IPR036390">
    <property type="entry name" value="WH_DNA-bd_sf"/>
</dbReference>
<evidence type="ECO:0000259" key="4">
    <source>
        <dbReference type="PROSITE" id="PS51077"/>
    </source>
</evidence>
<dbReference type="OrthoDB" id="9807558at2"/>
<dbReference type="KEGG" id="paby:Ga0080574_TMP3276"/>
<dbReference type="STRING" id="1250539.Ga0080574_TMP3276"/>
<accession>A0A1P8UW53</accession>
<evidence type="ECO:0000256" key="2">
    <source>
        <dbReference type="ARBA" id="ARBA00023125"/>
    </source>
</evidence>
<dbReference type="Gene3D" id="3.30.450.40">
    <property type="match status" value="1"/>
</dbReference>
<dbReference type="Pfam" id="PF09339">
    <property type="entry name" value="HTH_IclR"/>
    <property type="match status" value="1"/>
</dbReference>
<dbReference type="InterPro" id="IPR014757">
    <property type="entry name" value="Tscrpt_reg_IclR_C"/>
</dbReference>
<dbReference type="PROSITE" id="PS51078">
    <property type="entry name" value="ICLR_ED"/>
    <property type="match status" value="1"/>
</dbReference>
<protein>
    <submittedName>
        <fullName evidence="6">Transcriptional regulator</fullName>
    </submittedName>
</protein>
<evidence type="ECO:0000259" key="5">
    <source>
        <dbReference type="PROSITE" id="PS51078"/>
    </source>
</evidence>
<feature type="domain" description="HTH iclR-type" evidence="4">
    <location>
        <begin position="2"/>
        <end position="64"/>
    </location>
</feature>
<dbReference type="Proteomes" id="UP000187059">
    <property type="component" value="Chromosome"/>
</dbReference>
<dbReference type="InterPro" id="IPR011991">
    <property type="entry name" value="ArsR-like_HTH"/>
</dbReference>
<reference evidence="6 7" key="1">
    <citation type="submission" date="2016-04" db="EMBL/GenBank/DDBJ databases">
        <title>Deep-sea bacteria in the southern Pacific.</title>
        <authorList>
            <person name="Tang K."/>
        </authorList>
    </citation>
    <scope>NUCLEOTIDE SEQUENCE [LARGE SCALE GENOMIC DNA]</scope>
    <source>
        <strain evidence="6 7">JLT2014</strain>
    </source>
</reference>
<name>A0A1P8UW53_9RHOB</name>
<dbReference type="EMBL" id="CP015093">
    <property type="protein sequence ID" value="APZ53610.1"/>
    <property type="molecule type" value="Genomic_DNA"/>
</dbReference>
<dbReference type="InterPro" id="IPR029016">
    <property type="entry name" value="GAF-like_dom_sf"/>
</dbReference>
<dbReference type="PANTHER" id="PTHR30136">
    <property type="entry name" value="HELIX-TURN-HELIX TRANSCRIPTIONAL REGULATOR, ICLR FAMILY"/>
    <property type="match status" value="1"/>
</dbReference>
<keyword evidence="3" id="KW-0804">Transcription</keyword>
<dbReference type="Pfam" id="PF01614">
    <property type="entry name" value="IclR_C"/>
    <property type="match status" value="1"/>
</dbReference>
<proteinExistence type="predicted"/>
<dbReference type="InterPro" id="IPR005471">
    <property type="entry name" value="Tscrpt_reg_IclR_N"/>
</dbReference>
<dbReference type="SMART" id="SM00346">
    <property type="entry name" value="HTH_ICLR"/>
    <property type="match status" value="1"/>
</dbReference>
<dbReference type="RefSeq" id="WP_083716874.1">
    <property type="nucleotide sequence ID" value="NZ_CP015093.1"/>
</dbReference>
<dbReference type="PROSITE" id="PS51077">
    <property type="entry name" value="HTH_ICLR"/>
    <property type="match status" value="1"/>
</dbReference>
<evidence type="ECO:0000256" key="3">
    <source>
        <dbReference type="ARBA" id="ARBA00023163"/>
    </source>
</evidence>
<evidence type="ECO:0000256" key="1">
    <source>
        <dbReference type="ARBA" id="ARBA00023015"/>
    </source>
</evidence>
<sequence>MSSALEKGLGVISFLAERPEGASVSEIAKALDLPPSGVHRLLKELETLGYTRQSREHGDYMLTLKLATNGLAFLARTGIPDLSQPILDRLAHSTKELIRMALFDGEELVWVGVSQGATAGLRYDPDAEHGQIVHLASASGGQAWLSGLSDDDAVASVMRQGLERPGGAGVSAPKGVAELLQIVQTARAQGYAQNTSSFMLGMAAIAVLIRHPDTDEPIGTVSIAGPSARATPELLHSFLPELRQASKDLAEASLAGRSFTRWYDETMGRRQAQSRTGEGRDRS</sequence>
<dbReference type="GO" id="GO:0003700">
    <property type="term" value="F:DNA-binding transcription factor activity"/>
    <property type="evidence" value="ECO:0007669"/>
    <property type="project" value="TreeGrafter"/>
</dbReference>
<dbReference type="InterPro" id="IPR036388">
    <property type="entry name" value="WH-like_DNA-bd_sf"/>
</dbReference>
<keyword evidence="1" id="KW-0805">Transcription regulation</keyword>
<dbReference type="SUPFAM" id="SSF55781">
    <property type="entry name" value="GAF domain-like"/>
    <property type="match status" value="1"/>
</dbReference>
<organism evidence="6 7">
    <name type="scientific">Salipiger abyssi</name>
    <dbReference type="NCBI Taxonomy" id="1250539"/>
    <lineage>
        <taxon>Bacteria</taxon>
        <taxon>Pseudomonadati</taxon>
        <taxon>Pseudomonadota</taxon>
        <taxon>Alphaproteobacteria</taxon>
        <taxon>Rhodobacterales</taxon>
        <taxon>Roseobacteraceae</taxon>
        <taxon>Salipiger</taxon>
    </lineage>
</organism>
<keyword evidence="7" id="KW-1185">Reference proteome</keyword>
<dbReference type="Gene3D" id="1.10.10.10">
    <property type="entry name" value="Winged helix-like DNA-binding domain superfamily/Winged helix DNA-binding domain"/>
    <property type="match status" value="1"/>
</dbReference>
<dbReference type="AlphaFoldDB" id="A0A1P8UW53"/>
<dbReference type="CDD" id="cd00090">
    <property type="entry name" value="HTH_ARSR"/>
    <property type="match status" value="1"/>
</dbReference>
<feature type="domain" description="IclR-ED" evidence="5">
    <location>
        <begin position="65"/>
        <end position="255"/>
    </location>
</feature>
<evidence type="ECO:0000313" key="7">
    <source>
        <dbReference type="Proteomes" id="UP000187059"/>
    </source>
</evidence>
<dbReference type="InterPro" id="IPR050707">
    <property type="entry name" value="HTH_MetabolicPath_Reg"/>
</dbReference>
<dbReference type="PANTHER" id="PTHR30136:SF35">
    <property type="entry name" value="HTH-TYPE TRANSCRIPTIONAL REGULATOR RV1719"/>
    <property type="match status" value="1"/>
</dbReference>
<dbReference type="SUPFAM" id="SSF46785">
    <property type="entry name" value="Winged helix' DNA-binding domain"/>
    <property type="match status" value="1"/>
</dbReference>
<keyword evidence="2" id="KW-0238">DNA-binding</keyword>
<dbReference type="GO" id="GO:0003677">
    <property type="term" value="F:DNA binding"/>
    <property type="evidence" value="ECO:0007669"/>
    <property type="project" value="UniProtKB-KW"/>
</dbReference>
<dbReference type="GO" id="GO:0045892">
    <property type="term" value="P:negative regulation of DNA-templated transcription"/>
    <property type="evidence" value="ECO:0007669"/>
    <property type="project" value="TreeGrafter"/>
</dbReference>
<evidence type="ECO:0000313" key="6">
    <source>
        <dbReference type="EMBL" id="APZ53610.1"/>
    </source>
</evidence>